<accession>A0A6V7Q3A0</accession>
<feature type="domain" description="KIB1-4 beta-propeller" evidence="2">
    <location>
        <begin position="200"/>
        <end position="372"/>
    </location>
</feature>
<reference evidence="3" key="1">
    <citation type="submission" date="2020-07" db="EMBL/GenBank/DDBJ databases">
        <authorList>
            <person name="Lin J."/>
        </authorList>
    </citation>
    <scope>NUCLEOTIDE SEQUENCE</scope>
</reference>
<dbReference type="EMBL" id="LR862132">
    <property type="protein sequence ID" value="CAD1837416.1"/>
    <property type="molecule type" value="Genomic_DNA"/>
</dbReference>
<dbReference type="PANTHER" id="PTHR44586">
    <property type="entry name" value="F-BOX DOMAIN CONTAINING PROTEIN, EXPRESSED"/>
    <property type="match status" value="1"/>
</dbReference>
<evidence type="ECO:0000313" key="3">
    <source>
        <dbReference type="EMBL" id="CAD1837416.1"/>
    </source>
</evidence>
<feature type="region of interest" description="Disordered" evidence="1">
    <location>
        <begin position="21"/>
        <end position="140"/>
    </location>
</feature>
<proteinExistence type="predicted"/>
<dbReference type="InterPro" id="IPR005174">
    <property type="entry name" value="KIB1-4_b-propeller"/>
</dbReference>
<protein>
    <recommendedName>
        <fullName evidence="2">KIB1-4 beta-propeller domain-containing protein</fullName>
    </recommendedName>
</protein>
<organism evidence="3">
    <name type="scientific">Ananas comosus var. bracteatus</name>
    <name type="common">red pineapple</name>
    <dbReference type="NCBI Taxonomy" id="296719"/>
    <lineage>
        <taxon>Eukaryota</taxon>
        <taxon>Viridiplantae</taxon>
        <taxon>Streptophyta</taxon>
        <taxon>Embryophyta</taxon>
        <taxon>Tracheophyta</taxon>
        <taxon>Spermatophyta</taxon>
        <taxon>Magnoliopsida</taxon>
        <taxon>Liliopsida</taxon>
        <taxon>Poales</taxon>
        <taxon>Bromeliaceae</taxon>
        <taxon>Bromelioideae</taxon>
        <taxon>Ananas</taxon>
    </lineage>
</organism>
<evidence type="ECO:0000259" key="2">
    <source>
        <dbReference type="Pfam" id="PF03478"/>
    </source>
</evidence>
<evidence type="ECO:0000256" key="1">
    <source>
        <dbReference type="SAM" id="MobiDB-lite"/>
    </source>
</evidence>
<dbReference type="AlphaFoldDB" id="A0A6V7Q3A0"/>
<name>A0A6V7Q3A0_ANACO</name>
<dbReference type="PANTHER" id="PTHR44586:SF17">
    <property type="entry name" value="DUF295 DOMAIN-CONTAINING PROTEIN"/>
    <property type="match status" value="1"/>
</dbReference>
<feature type="compositionally biased region" description="Basic residues" evidence="1">
    <location>
        <begin position="67"/>
        <end position="80"/>
    </location>
</feature>
<feature type="compositionally biased region" description="Low complexity" evidence="1">
    <location>
        <begin position="118"/>
        <end position="129"/>
    </location>
</feature>
<feature type="compositionally biased region" description="Low complexity" evidence="1">
    <location>
        <begin position="38"/>
        <end position="56"/>
    </location>
</feature>
<dbReference type="Pfam" id="PF03478">
    <property type="entry name" value="Beta-prop_KIB1-4"/>
    <property type="match status" value="1"/>
</dbReference>
<sequence>MVTCTGTLWCARWRGTGRTFRRRPGGHRGASDGDRLHGLPQGLPALGPLGVRRPAVPSRPLPPSSARARRRRRAQRRVHLPRPPGQTLHRLPVPRPPRQVLRRLPARLAGHPRPFSEPASSTPSPGKKSPTLHHHLPDIHPSYAPDGSVASYFRLSDPTDYYFHYNPEEFRGLSFVKLAFSSSPAAGGPHRRRPLRHRVEARVHHRGADRWRLHDDCWCFDDVAFRRGSLLALSGNGDLLAVDLSGGYADVVRLRRQPVRPPCRRTVQEVPRRDDATGDVLQVWRNFDFDDVANTLTTCEIKVMRLDWGTNRWIPISSLGGRALFLGIGSSMLLSPEDVRGLRPNCVYLTDDWWDMLYSEEVRLARRDVGIYCLEDASLQPCHSPDPRFNWPPPVWISPSLS</sequence>
<gene>
    <name evidence="3" type="ORF">CB5_LOCUS20627</name>
</gene>